<keyword evidence="1" id="KW-0862">Zinc</keyword>
<keyword evidence="1" id="KW-0479">Metal-binding</keyword>
<evidence type="ECO:0000256" key="1">
    <source>
        <dbReference type="PROSITE-ProRule" id="PRU00175"/>
    </source>
</evidence>
<dbReference type="GO" id="GO:0008270">
    <property type="term" value="F:zinc ion binding"/>
    <property type="evidence" value="ECO:0007669"/>
    <property type="project" value="UniProtKB-KW"/>
</dbReference>
<dbReference type="Proteomes" id="UP000653305">
    <property type="component" value="Unassembled WGS sequence"/>
</dbReference>
<dbReference type="AlphaFoldDB" id="A0A830CB29"/>
<name>A0A830CB29_9LAMI</name>
<evidence type="ECO:0000313" key="3">
    <source>
        <dbReference type="EMBL" id="GFP91461.1"/>
    </source>
</evidence>
<keyword evidence="1" id="KW-0863">Zinc-finger</keyword>
<comment type="caution">
    <text evidence="3">The sequence shown here is derived from an EMBL/GenBank/DDBJ whole genome shotgun (WGS) entry which is preliminary data.</text>
</comment>
<dbReference type="SUPFAM" id="SSF57850">
    <property type="entry name" value="RING/U-box"/>
    <property type="match status" value="1"/>
</dbReference>
<dbReference type="InterPro" id="IPR001841">
    <property type="entry name" value="Znf_RING"/>
</dbReference>
<protein>
    <recommendedName>
        <fullName evidence="2">RING-type domain-containing protein</fullName>
    </recommendedName>
</protein>
<dbReference type="InterPro" id="IPR013083">
    <property type="entry name" value="Znf_RING/FYVE/PHD"/>
</dbReference>
<dbReference type="OrthoDB" id="3824970at2759"/>
<gene>
    <name evidence="3" type="ORF">PHJA_001290100</name>
</gene>
<sequence>MAARPEHANLNLIPVVVNLEVITVQQEKETFDAAMDRAIGAHKLVPLYLWPHVTNAERNKPRMTVMLMNYLSDLERIRVEDVDQGLALMQVCGICDRKPCLGAQISVLACKHAFHPHCLVRLREETPDICPICSAILRRSAF</sequence>
<accession>A0A830CB29</accession>
<reference evidence="3" key="1">
    <citation type="submission" date="2020-07" db="EMBL/GenBank/DDBJ databases">
        <title>Ethylene signaling mediates host invasion by parasitic plants.</title>
        <authorList>
            <person name="Yoshida S."/>
        </authorList>
    </citation>
    <scope>NUCLEOTIDE SEQUENCE</scope>
    <source>
        <strain evidence="3">Okayama</strain>
    </source>
</reference>
<evidence type="ECO:0000259" key="2">
    <source>
        <dbReference type="PROSITE" id="PS50089"/>
    </source>
</evidence>
<proteinExistence type="predicted"/>
<dbReference type="EMBL" id="BMAC01000246">
    <property type="protein sequence ID" value="GFP91461.1"/>
    <property type="molecule type" value="Genomic_DNA"/>
</dbReference>
<feature type="domain" description="RING-type" evidence="2">
    <location>
        <begin position="92"/>
        <end position="134"/>
    </location>
</feature>
<keyword evidence="4" id="KW-1185">Reference proteome</keyword>
<dbReference type="Gene3D" id="3.30.40.10">
    <property type="entry name" value="Zinc/RING finger domain, C3HC4 (zinc finger)"/>
    <property type="match status" value="1"/>
</dbReference>
<dbReference type="Pfam" id="PF13639">
    <property type="entry name" value="zf-RING_2"/>
    <property type="match status" value="1"/>
</dbReference>
<dbReference type="PROSITE" id="PS50089">
    <property type="entry name" value="ZF_RING_2"/>
    <property type="match status" value="1"/>
</dbReference>
<evidence type="ECO:0000313" key="4">
    <source>
        <dbReference type="Proteomes" id="UP000653305"/>
    </source>
</evidence>
<organism evidence="3 4">
    <name type="scientific">Phtheirospermum japonicum</name>
    <dbReference type="NCBI Taxonomy" id="374723"/>
    <lineage>
        <taxon>Eukaryota</taxon>
        <taxon>Viridiplantae</taxon>
        <taxon>Streptophyta</taxon>
        <taxon>Embryophyta</taxon>
        <taxon>Tracheophyta</taxon>
        <taxon>Spermatophyta</taxon>
        <taxon>Magnoliopsida</taxon>
        <taxon>eudicotyledons</taxon>
        <taxon>Gunneridae</taxon>
        <taxon>Pentapetalae</taxon>
        <taxon>asterids</taxon>
        <taxon>lamiids</taxon>
        <taxon>Lamiales</taxon>
        <taxon>Orobanchaceae</taxon>
        <taxon>Orobanchaceae incertae sedis</taxon>
        <taxon>Phtheirospermum</taxon>
    </lineage>
</organism>